<evidence type="ECO:0000256" key="5">
    <source>
        <dbReference type="ARBA" id="ARBA00022692"/>
    </source>
</evidence>
<dbReference type="Gene3D" id="2.40.170.20">
    <property type="entry name" value="TonB-dependent receptor, beta-barrel domain"/>
    <property type="match status" value="1"/>
</dbReference>
<gene>
    <name evidence="15" type="ORF">G5C33_14235</name>
</gene>
<evidence type="ECO:0000256" key="8">
    <source>
        <dbReference type="ARBA" id="ARBA00023077"/>
    </source>
</evidence>
<keyword evidence="10 11" id="KW-0998">Cell outer membrane</keyword>
<dbReference type="InterPro" id="IPR039426">
    <property type="entry name" value="TonB-dep_rcpt-like"/>
</dbReference>
<dbReference type="InterPro" id="IPR012910">
    <property type="entry name" value="Plug_dom"/>
</dbReference>
<evidence type="ECO:0000256" key="1">
    <source>
        <dbReference type="ARBA" id="ARBA00004571"/>
    </source>
</evidence>
<evidence type="ECO:0000256" key="6">
    <source>
        <dbReference type="ARBA" id="ARBA00023004"/>
    </source>
</evidence>
<evidence type="ECO:0000256" key="2">
    <source>
        <dbReference type="ARBA" id="ARBA00022448"/>
    </source>
</evidence>
<dbReference type="AlphaFoldDB" id="A0A6G6YAI7"/>
<dbReference type="GO" id="GO:0006826">
    <property type="term" value="P:iron ion transport"/>
    <property type="evidence" value="ECO:0007669"/>
    <property type="project" value="UniProtKB-KW"/>
</dbReference>
<keyword evidence="7" id="KW-0406">Ion transport</keyword>
<feature type="domain" description="TonB-dependent receptor-like beta-barrel" evidence="13">
    <location>
        <begin position="250"/>
        <end position="739"/>
    </location>
</feature>
<keyword evidence="5 11" id="KW-0812">Transmembrane</keyword>
<feature type="domain" description="TonB-dependent receptor plug" evidence="14">
    <location>
        <begin position="46"/>
        <end position="152"/>
    </location>
</feature>
<evidence type="ECO:0000259" key="14">
    <source>
        <dbReference type="Pfam" id="PF07715"/>
    </source>
</evidence>
<dbReference type="InterPro" id="IPR000531">
    <property type="entry name" value="Beta-barrel_TonB"/>
</dbReference>
<keyword evidence="16" id="KW-1185">Reference proteome</keyword>
<evidence type="ECO:0000256" key="4">
    <source>
        <dbReference type="ARBA" id="ARBA00022496"/>
    </source>
</evidence>
<evidence type="ECO:0000256" key="11">
    <source>
        <dbReference type="PROSITE-ProRule" id="PRU01360"/>
    </source>
</evidence>
<evidence type="ECO:0000313" key="15">
    <source>
        <dbReference type="EMBL" id="QIG81952.1"/>
    </source>
</evidence>
<keyword evidence="2 11" id="KW-0813">Transport</keyword>
<organism evidence="15 16">
    <name type="scientific">Stakelama tenebrarum</name>
    <dbReference type="NCBI Taxonomy" id="2711215"/>
    <lineage>
        <taxon>Bacteria</taxon>
        <taxon>Pseudomonadati</taxon>
        <taxon>Pseudomonadota</taxon>
        <taxon>Alphaproteobacteria</taxon>
        <taxon>Sphingomonadales</taxon>
        <taxon>Sphingomonadaceae</taxon>
        <taxon>Stakelama</taxon>
    </lineage>
</organism>
<keyword evidence="4" id="KW-0410">Iron transport</keyword>
<evidence type="ECO:0000259" key="13">
    <source>
        <dbReference type="Pfam" id="PF00593"/>
    </source>
</evidence>
<reference evidence="15 16" key="1">
    <citation type="submission" date="2020-02" db="EMBL/GenBank/DDBJ databases">
        <authorList>
            <person name="Zheng R.K."/>
            <person name="Sun C.M."/>
        </authorList>
    </citation>
    <scope>NUCLEOTIDE SEQUENCE [LARGE SCALE GENOMIC DNA]</scope>
    <source>
        <strain evidence="16">zrk23</strain>
    </source>
</reference>
<accession>A0A6G6YAI7</accession>
<dbReference type="InterPro" id="IPR036942">
    <property type="entry name" value="Beta-barrel_TonB_sf"/>
</dbReference>
<evidence type="ECO:0000256" key="7">
    <source>
        <dbReference type="ARBA" id="ARBA00023065"/>
    </source>
</evidence>
<dbReference type="GO" id="GO:0009279">
    <property type="term" value="C:cell outer membrane"/>
    <property type="evidence" value="ECO:0007669"/>
    <property type="project" value="UniProtKB-SubCell"/>
</dbReference>
<dbReference type="PANTHER" id="PTHR32552:SF81">
    <property type="entry name" value="TONB-DEPENDENT OUTER MEMBRANE RECEPTOR"/>
    <property type="match status" value="1"/>
</dbReference>
<evidence type="ECO:0000256" key="10">
    <source>
        <dbReference type="ARBA" id="ARBA00023237"/>
    </source>
</evidence>
<dbReference type="EMBL" id="CP049109">
    <property type="protein sequence ID" value="QIG81952.1"/>
    <property type="molecule type" value="Genomic_DNA"/>
</dbReference>
<dbReference type="KEGG" id="spzr:G5C33_14235"/>
<comment type="similarity">
    <text evidence="11 12">Belongs to the TonB-dependent receptor family.</text>
</comment>
<dbReference type="PANTHER" id="PTHR32552">
    <property type="entry name" value="FERRICHROME IRON RECEPTOR-RELATED"/>
    <property type="match status" value="1"/>
</dbReference>
<dbReference type="SUPFAM" id="SSF56935">
    <property type="entry name" value="Porins"/>
    <property type="match status" value="1"/>
</dbReference>
<keyword evidence="15" id="KW-0675">Receptor</keyword>
<sequence>MAGVCLIALATPTEARAQDATQDDAPAVYQSSEIVVTTRRRDELLQDVAVVVNPVTAEDISDLNLRDFTEVQSLAPGLSLSSNANGIGGNAQVRGVNFDINASGNNPTVEFYFNDAPITAGVILQQMFDIGQIEVQRGPQGTLRGRASPSGAITVTARKPDMFDWGGYTDWTANDIGTINLQGGLNVPVVPGVAALRVSGVWNTGEGDRVKSAFPTVDGRDPFNETWAGRVVGVVEPTDWLHLEGTYQRTDAYRRSFYQNESFSEVNPLATPSAVPIEAEDRLAIQNGPFRIRQIFDIFNWRAEAYFAGQSLIYQGQHYTQEIRSTEPTDWGNFFPDTDLDQVTRSNTTSTSHEIRLQNDMRLFDTLDYVIGFFDYKNETPTSLTRPTAVRLPVVPGVPGLDGGLAQVVQTPIVRAGESHEQSFFGNLTVHLGDFQISGGVRHIDYRETNGLMINGSSIPSAGQDDTHWIYSGSIQYDITPDVMIYASTGTSYRPGINVVGDFSLNQSALERSFLALPPETSESYEVGLKTSFADGRGTFNIAGYYQKFENFPYRVPGNGVYFVNYAYVAPNVVPQVASFNFAGAVPVEVKGVEADASFEVIPGLNISATASYSLGKIKDGVIPCTDLNGDGVPDQVNSAPSLTDLMAAVGADNISACTVNQRSSFLPPFTATLQGDYNFAVSGQTDAFVRGLFTFNGESQGVPTNEFDDVDSYGLLNVFLGLRDAEGGWEVSLYAKNLLDETTVLTRTDPRFTSYQQLGFGGFGGPTGVIFTGPTAESYTSTYTGITTTPPREFGLNVKFRFGSDK</sequence>
<keyword evidence="3 11" id="KW-1134">Transmembrane beta strand</keyword>
<evidence type="ECO:0000256" key="12">
    <source>
        <dbReference type="RuleBase" id="RU003357"/>
    </source>
</evidence>
<dbReference type="Proteomes" id="UP000501568">
    <property type="component" value="Chromosome"/>
</dbReference>
<evidence type="ECO:0000313" key="16">
    <source>
        <dbReference type="Proteomes" id="UP000501568"/>
    </source>
</evidence>
<dbReference type="PROSITE" id="PS52016">
    <property type="entry name" value="TONB_DEPENDENT_REC_3"/>
    <property type="match status" value="1"/>
</dbReference>
<evidence type="ECO:0000256" key="3">
    <source>
        <dbReference type="ARBA" id="ARBA00022452"/>
    </source>
</evidence>
<dbReference type="Pfam" id="PF07715">
    <property type="entry name" value="Plug"/>
    <property type="match status" value="1"/>
</dbReference>
<keyword evidence="9 11" id="KW-0472">Membrane</keyword>
<keyword evidence="8 12" id="KW-0798">TonB box</keyword>
<comment type="subcellular location">
    <subcellularLocation>
        <location evidence="1 11">Cell outer membrane</location>
        <topology evidence="1 11">Multi-pass membrane protein</topology>
    </subcellularLocation>
</comment>
<protein>
    <submittedName>
        <fullName evidence="15">TonB-dependent receptor</fullName>
    </submittedName>
</protein>
<keyword evidence="6" id="KW-0408">Iron</keyword>
<dbReference type="Pfam" id="PF00593">
    <property type="entry name" value="TonB_dep_Rec_b-barrel"/>
    <property type="match status" value="1"/>
</dbReference>
<name>A0A6G6YAI7_9SPHN</name>
<proteinExistence type="inferred from homology"/>
<evidence type="ECO:0000256" key="9">
    <source>
        <dbReference type="ARBA" id="ARBA00023136"/>
    </source>
</evidence>